<dbReference type="Proteomes" id="UP000250003">
    <property type="component" value="Chromosome"/>
</dbReference>
<gene>
    <name evidence="2" type="primary">tmcAL</name>
    <name evidence="3" type="ORF">DQQ01_09855</name>
</gene>
<dbReference type="KEGG" id="blau:DQQ01_09855"/>
<dbReference type="RefSeq" id="WP_111919891.1">
    <property type="nucleotide sequence ID" value="NZ_CP030280.1"/>
</dbReference>
<protein>
    <recommendedName>
        <fullName evidence="2">tRNA(Met) cytidine acetate ligase</fullName>
        <ecNumber evidence="2">6.3.4.-</ecNumber>
    </recommendedName>
</protein>
<sequence>MKKIVGIIAEYNPFHRGHAYHIKKAKELANADCTVVLLSGDFVQRGAPAILPKHTRAKMALLGGADIVLELPSFYASSSAEYFARGAVGIFHALGCIDALCFGSEEGTITPCMETAKILVEEPTAFQNTLKEHLKSGLSFPSARKAALLVCYQKQSSLSRDEHFLDSPNNILGIEYCKALLSLNSAIEPITVKREGSSYHAQKLTDSYPSASAIRQTLAKPSQTEFGQATSDSFDFSLSALWKQVQPEAVAAFSRNFSKEDFLTEDDFSLLLKYKLMSSTPQTLCQAADMSPELAQRILNCLNEFRSFSQFAALLKTKELTRTRINRALLHVLLDISADLPSRTPGYVRLLGFNKNASGFLKTVQKSASLPLLTKAADYKRLLPKEEVPVFEKDIFVSNLYQSVLNIKKQTAFTHDLQKPPVIL</sequence>
<accession>A0A2Z4UBK0</accession>
<keyword evidence="2" id="KW-0067">ATP-binding</keyword>
<dbReference type="GO" id="GO:0006400">
    <property type="term" value="P:tRNA modification"/>
    <property type="evidence" value="ECO:0007669"/>
    <property type="project" value="UniProtKB-UniRule"/>
</dbReference>
<feature type="binding site" evidence="2">
    <location>
        <begin position="8"/>
        <end position="21"/>
    </location>
    <ligand>
        <name>ATP</name>
        <dbReference type="ChEBI" id="CHEBI:30616"/>
    </ligand>
</feature>
<dbReference type="NCBIfam" id="NF010191">
    <property type="entry name" value="PRK13670.1"/>
    <property type="match status" value="1"/>
</dbReference>
<dbReference type="GO" id="GO:0016879">
    <property type="term" value="F:ligase activity, forming carbon-nitrogen bonds"/>
    <property type="evidence" value="ECO:0007669"/>
    <property type="project" value="UniProtKB-UniRule"/>
</dbReference>
<dbReference type="PANTHER" id="PTHR37825:SF1">
    <property type="entry name" value="TRNA(MET) CYTIDINE ACETATE LIGASE"/>
    <property type="match status" value="1"/>
</dbReference>
<keyword evidence="4" id="KW-1185">Reference proteome</keyword>
<proteinExistence type="inferred from homology"/>
<dbReference type="GO" id="GO:0000049">
    <property type="term" value="F:tRNA binding"/>
    <property type="evidence" value="ECO:0007669"/>
    <property type="project" value="UniProtKB-KW"/>
</dbReference>
<dbReference type="GO" id="GO:0005737">
    <property type="term" value="C:cytoplasm"/>
    <property type="evidence" value="ECO:0007669"/>
    <property type="project" value="UniProtKB-SubCell"/>
</dbReference>
<comment type="subcellular location">
    <subcellularLocation>
        <location evidence="2">Cytoplasm</location>
    </subcellularLocation>
</comment>
<dbReference type="OrthoDB" id="9769796at2"/>
<dbReference type="Pfam" id="PF05636">
    <property type="entry name" value="HIGH_NTase1"/>
    <property type="match status" value="1"/>
</dbReference>
<dbReference type="InterPro" id="IPR008513">
    <property type="entry name" value="tRNA(Met)_cyd_acetate_ligase"/>
</dbReference>
<keyword evidence="2" id="KW-0436">Ligase</keyword>
<comment type="similarity">
    <text evidence="2">Belongs to the TmcAL family.</text>
</comment>
<reference evidence="4" key="1">
    <citation type="submission" date="2018-06" db="EMBL/GenBank/DDBJ databases">
        <title>Description of Blautia argi sp. nov., a new anaerobic isolated from dog feces.</title>
        <authorList>
            <person name="Chang Y.-H."/>
            <person name="Paek J."/>
            <person name="Shin Y."/>
        </authorList>
    </citation>
    <scope>NUCLEOTIDE SEQUENCE [LARGE SCALE GENOMIC DNA]</scope>
    <source>
        <strain evidence="4">KCTC 15426</strain>
    </source>
</reference>
<dbReference type="GO" id="GO:0005524">
    <property type="term" value="F:ATP binding"/>
    <property type="evidence" value="ECO:0007669"/>
    <property type="project" value="UniProtKB-KW"/>
</dbReference>
<evidence type="ECO:0000313" key="3">
    <source>
        <dbReference type="EMBL" id="AWY98402.1"/>
    </source>
</evidence>
<dbReference type="InterPro" id="IPR014729">
    <property type="entry name" value="Rossmann-like_a/b/a_fold"/>
</dbReference>
<comment type="function">
    <text evidence="2">Catalyzes the formation of N(4)-acetylcytidine (ac(4)C) at the wobble position of elongator tRNA(Met), using acetate and ATP as substrates. First activates an acetate ion to form acetyladenylate (Ac-AMP) and then transfers the acetyl group to tRNA to form ac(4)C34.</text>
</comment>
<dbReference type="EC" id="6.3.4.-" evidence="2"/>
<feature type="binding site" evidence="2">
    <location>
        <position position="169"/>
    </location>
    <ligand>
        <name>ATP</name>
        <dbReference type="ChEBI" id="CHEBI:30616"/>
    </ligand>
</feature>
<keyword evidence="2" id="KW-0547">Nucleotide-binding</keyword>
<keyword evidence="3" id="KW-0808">Transferase</keyword>
<evidence type="ECO:0000313" key="4">
    <source>
        <dbReference type="Proteomes" id="UP000250003"/>
    </source>
</evidence>
<keyword evidence="1 2" id="KW-0819">tRNA processing</keyword>
<feature type="binding site" evidence="2">
    <location>
        <position position="103"/>
    </location>
    <ligand>
        <name>ATP</name>
        <dbReference type="ChEBI" id="CHEBI:30616"/>
    </ligand>
</feature>
<dbReference type="EMBL" id="CP030280">
    <property type="protein sequence ID" value="AWY98402.1"/>
    <property type="molecule type" value="Genomic_DNA"/>
</dbReference>
<dbReference type="SUPFAM" id="SSF52374">
    <property type="entry name" value="Nucleotidylyl transferase"/>
    <property type="match status" value="1"/>
</dbReference>
<feature type="binding site" evidence="2">
    <location>
        <position position="194"/>
    </location>
    <ligand>
        <name>ATP</name>
        <dbReference type="ChEBI" id="CHEBI:30616"/>
    </ligand>
</feature>
<dbReference type="PANTHER" id="PTHR37825">
    <property type="entry name" value="TRNA(MET) CYTIDINE ACETATE LIGASE"/>
    <property type="match status" value="1"/>
</dbReference>
<dbReference type="GO" id="GO:0016740">
    <property type="term" value="F:transferase activity"/>
    <property type="evidence" value="ECO:0007669"/>
    <property type="project" value="UniProtKB-KW"/>
</dbReference>
<evidence type="ECO:0000256" key="2">
    <source>
        <dbReference type="HAMAP-Rule" id="MF_01539"/>
    </source>
</evidence>
<dbReference type="Gene3D" id="3.40.50.620">
    <property type="entry name" value="HUPs"/>
    <property type="match status" value="1"/>
</dbReference>
<organism evidence="3 4">
    <name type="scientific">Blautia argi</name>
    <dbReference type="NCBI Taxonomy" id="1912897"/>
    <lineage>
        <taxon>Bacteria</taxon>
        <taxon>Bacillati</taxon>
        <taxon>Bacillota</taxon>
        <taxon>Clostridia</taxon>
        <taxon>Lachnospirales</taxon>
        <taxon>Lachnospiraceae</taxon>
        <taxon>Blautia</taxon>
    </lineage>
</organism>
<keyword evidence="2" id="KW-0963">Cytoplasm</keyword>
<evidence type="ECO:0000256" key="1">
    <source>
        <dbReference type="ARBA" id="ARBA00022694"/>
    </source>
</evidence>
<dbReference type="HAMAP" id="MF_01539">
    <property type="entry name" value="TmcAL"/>
    <property type="match status" value="1"/>
</dbReference>
<dbReference type="AlphaFoldDB" id="A0A2Z4UBK0"/>
<keyword evidence="2" id="KW-0694">RNA-binding</keyword>
<comment type="caution">
    <text evidence="2">Lacks conserved residue(s) required for the propagation of feature annotation.</text>
</comment>
<keyword evidence="2" id="KW-0820">tRNA-binding</keyword>
<comment type="catalytic activity">
    <reaction evidence="2">
        <text>cytidine(34) in elongator tRNA(Met) + acetate + ATP = N(4)-acetylcytidine(34) in elongator tRNA(Met) + AMP + diphosphate</text>
        <dbReference type="Rhea" id="RHEA:58144"/>
        <dbReference type="Rhea" id="RHEA-COMP:10693"/>
        <dbReference type="Rhea" id="RHEA-COMP:10694"/>
        <dbReference type="ChEBI" id="CHEBI:30089"/>
        <dbReference type="ChEBI" id="CHEBI:30616"/>
        <dbReference type="ChEBI" id="CHEBI:33019"/>
        <dbReference type="ChEBI" id="CHEBI:74900"/>
        <dbReference type="ChEBI" id="CHEBI:82748"/>
        <dbReference type="ChEBI" id="CHEBI:456215"/>
    </reaction>
</comment>
<name>A0A2Z4UBK0_9FIRM</name>